<comment type="subcellular location">
    <subcellularLocation>
        <location evidence="2">Cell membrane</location>
        <topology evidence="2">Lipid-anchor</topology>
    </subcellularLocation>
</comment>
<dbReference type="RefSeq" id="WP_116391337.1">
    <property type="nucleotide sequence ID" value="NZ_QUQO01000001.1"/>
</dbReference>
<protein>
    <submittedName>
        <fullName evidence="4">TolC family protein</fullName>
    </submittedName>
</protein>
<keyword evidence="2" id="KW-1134">Transmembrane beta strand</keyword>
<organism evidence="4 5">
    <name type="scientific">Parvularcula marina</name>
    <dbReference type="NCBI Taxonomy" id="2292771"/>
    <lineage>
        <taxon>Bacteria</taxon>
        <taxon>Pseudomonadati</taxon>
        <taxon>Pseudomonadota</taxon>
        <taxon>Alphaproteobacteria</taxon>
        <taxon>Parvularculales</taxon>
        <taxon>Parvularculaceae</taxon>
        <taxon>Parvularcula</taxon>
    </lineage>
</organism>
<evidence type="ECO:0000256" key="3">
    <source>
        <dbReference type="SAM" id="MobiDB-lite"/>
    </source>
</evidence>
<dbReference type="PANTHER" id="PTHR30203">
    <property type="entry name" value="OUTER MEMBRANE CATION EFFLUX PROTEIN"/>
    <property type="match status" value="1"/>
</dbReference>
<evidence type="ECO:0000256" key="2">
    <source>
        <dbReference type="RuleBase" id="RU362097"/>
    </source>
</evidence>
<feature type="chain" id="PRO_5016487540" evidence="2">
    <location>
        <begin position="26"/>
        <end position="507"/>
    </location>
</feature>
<dbReference type="Proteomes" id="UP000264589">
    <property type="component" value="Unassembled WGS sequence"/>
</dbReference>
<feature type="region of interest" description="Disordered" evidence="3">
    <location>
        <begin position="486"/>
        <end position="507"/>
    </location>
</feature>
<reference evidence="4 5" key="1">
    <citation type="submission" date="2018-08" db="EMBL/GenBank/DDBJ databases">
        <title>Parvularcula sp. SM1705, isolated from surface water of the South Sea China.</title>
        <authorList>
            <person name="Sun L."/>
        </authorList>
    </citation>
    <scope>NUCLEOTIDE SEQUENCE [LARGE SCALE GENOMIC DNA]</scope>
    <source>
        <strain evidence="4 5">SM1705</strain>
    </source>
</reference>
<dbReference type="AlphaFoldDB" id="A0A371RGX4"/>
<keyword evidence="2" id="KW-0564">Palmitate</keyword>
<evidence type="ECO:0000256" key="1">
    <source>
        <dbReference type="ARBA" id="ARBA00007613"/>
    </source>
</evidence>
<proteinExistence type="inferred from homology"/>
<dbReference type="InterPro" id="IPR003423">
    <property type="entry name" value="OMP_efflux"/>
</dbReference>
<dbReference type="EMBL" id="QUQO01000001">
    <property type="protein sequence ID" value="RFB04704.1"/>
    <property type="molecule type" value="Genomic_DNA"/>
</dbReference>
<keyword evidence="2" id="KW-0812">Transmembrane</keyword>
<gene>
    <name evidence="4" type="ORF">DX908_05075</name>
</gene>
<evidence type="ECO:0000313" key="5">
    <source>
        <dbReference type="Proteomes" id="UP000264589"/>
    </source>
</evidence>
<dbReference type="Gene3D" id="2.20.200.10">
    <property type="entry name" value="Outer membrane efflux proteins (OEP)"/>
    <property type="match status" value="1"/>
</dbReference>
<dbReference type="GO" id="GO:0015562">
    <property type="term" value="F:efflux transmembrane transporter activity"/>
    <property type="evidence" value="ECO:0007669"/>
    <property type="project" value="InterPro"/>
</dbReference>
<keyword evidence="2" id="KW-0472">Membrane</keyword>
<dbReference type="NCBIfam" id="TIGR01845">
    <property type="entry name" value="outer_NodT"/>
    <property type="match status" value="1"/>
</dbReference>
<sequence>MALNARILGLSTAILLVSGCVSVPAEDALSGIDTPTGWAAVSAEMATDAKPVTENWLADLHDPVITLLVAEAIEGNTNLAAAEARVRATRERVGITRAAVLPTVNGALSGRTAKTPASSRLNSNNQVVVVPETTTEDFNLGFNLSWELDIWGRLTDQTRAAYLGAEAAKLDLASTELSIAGGTAQAFYALTEARLQRQLSERDVQTGESNLSIIERRYNRGISSSLDVRLARSSLASSRATLVARQRTEQEAARRLEFLLGRYPSAAIASAEALPMLDGFWGDGSVAVGDPLSLLATRPDVIAAERRLKAAGLNAAAARKALLPSLSLSGSAFEQEFEASNISFDLSDAAQSLTANLVQPLFQGGRLRAQARAAKADMEAVVFDYAGTVLTAYQEVENALAAERFLTAQLEAQSLAFEEAKAAEELTQRQYLSGTTNIFNLISAQQRRISAESQYISASRQRLSNRIDLYLALGASFEVPDVTTTANGPGNAQIVSQMTPDQKGDRS</sequence>
<feature type="compositionally biased region" description="Polar residues" evidence="3">
    <location>
        <begin position="486"/>
        <end position="500"/>
    </location>
</feature>
<dbReference type="PROSITE" id="PS51257">
    <property type="entry name" value="PROKAR_LIPOPROTEIN"/>
    <property type="match status" value="1"/>
</dbReference>
<name>A0A371RGX4_9PROT</name>
<dbReference type="GO" id="GO:0005886">
    <property type="term" value="C:plasma membrane"/>
    <property type="evidence" value="ECO:0007669"/>
    <property type="project" value="UniProtKB-SubCell"/>
</dbReference>
<dbReference type="SUPFAM" id="SSF56954">
    <property type="entry name" value="Outer membrane efflux proteins (OEP)"/>
    <property type="match status" value="1"/>
</dbReference>
<dbReference type="OrthoDB" id="7181739at2"/>
<accession>A0A371RGX4</accession>
<dbReference type="InterPro" id="IPR010131">
    <property type="entry name" value="MdtP/NodT-like"/>
</dbReference>
<keyword evidence="2" id="KW-0449">Lipoprotein</keyword>
<dbReference type="Gene3D" id="1.20.1600.10">
    <property type="entry name" value="Outer membrane efflux proteins (OEP)"/>
    <property type="match status" value="1"/>
</dbReference>
<evidence type="ECO:0000313" key="4">
    <source>
        <dbReference type="EMBL" id="RFB04704.1"/>
    </source>
</evidence>
<comment type="caution">
    <text evidence="4">The sequence shown here is derived from an EMBL/GenBank/DDBJ whole genome shotgun (WGS) entry which is preliminary data.</text>
</comment>
<keyword evidence="5" id="KW-1185">Reference proteome</keyword>
<dbReference type="PANTHER" id="PTHR30203:SF29">
    <property type="entry name" value="PROTEIN CYAE"/>
    <property type="match status" value="1"/>
</dbReference>
<feature type="signal peptide" evidence="2">
    <location>
        <begin position="1"/>
        <end position="25"/>
    </location>
</feature>
<dbReference type="Pfam" id="PF02321">
    <property type="entry name" value="OEP"/>
    <property type="match status" value="2"/>
</dbReference>
<dbReference type="InParanoid" id="A0A371RGX4"/>
<comment type="similarity">
    <text evidence="1 2">Belongs to the outer membrane factor (OMF) (TC 1.B.17) family.</text>
</comment>
<keyword evidence="2" id="KW-0732">Signal</keyword>